<dbReference type="HOGENOM" id="CLU_2706659_0_0_1"/>
<protein>
    <submittedName>
        <fullName evidence="1">Uncharacterized protein</fullName>
    </submittedName>
</protein>
<accession>C9S5G5</accession>
<organism evidence="2">
    <name type="scientific">Verticillium alfalfae (strain VaMs.102 / ATCC MYA-4576 / FGSC 10136)</name>
    <name type="common">Verticillium wilt of alfalfa</name>
    <name type="synonym">Verticillium albo-atrum</name>
    <dbReference type="NCBI Taxonomy" id="526221"/>
    <lineage>
        <taxon>Eukaryota</taxon>
        <taxon>Fungi</taxon>
        <taxon>Dikarya</taxon>
        <taxon>Ascomycota</taxon>
        <taxon>Pezizomycotina</taxon>
        <taxon>Sordariomycetes</taxon>
        <taxon>Hypocreomycetidae</taxon>
        <taxon>Glomerellales</taxon>
        <taxon>Plectosphaerellaceae</taxon>
        <taxon>Verticillium</taxon>
    </lineage>
</organism>
<gene>
    <name evidence="1" type="ORF">VDBG_01151</name>
</gene>
<dbReference type="Proteomes" id="UP000008698">
    <property type="component" value="Unassembled WGS sequence"/>
</dbReference>
<proteinExistence type="predicted"/>
<evidence type="ECO:0000313" key="2">
    <source>
        <dbReference type="Proteomes" id="UP000008698"/>
    </source>
</evidence>
<dbReference type="RefSeq" id="XP_003009468.1">
    <property type="nucleotide sequence ID" value="XM_003009422.1"/>
</dbReference>
<reference evidence="2" key="1">
    <citation type="journal article" date="2011" name="PLoS Pathog.">
        <title>Comparative genomics yields insights into niche adaptation of plant vascular wilt pathogens.</title>
        <authorList>
            <person name="Klosterman S.J."/>
            <person name="Subbarao K.V."/>
            <person name="Kang S."/>
            <person name="Veronese P."/>
            <person name="Gold S.E."/>
            <person name="Thomma B.P.H.J."/>
            <person name="Chen Z."/>
            <person name="Henrissat B."/>
            <person name="Lee Y.-H."/>
            <person name="Park J."/>
            <person name="Garcia-Pedrajas M.D."/>
            <person name="Barbara D.J."/>
            <person name="Anchieta A."/>
            <person name="de Jonge R."/>
            <person name="Santhanam P."/>
            <person name="Maruthachalam K."/>
            <person name="Atallah Z."/>
            <person name="Amyotte S.G."/>
            <person name="Paz Z."/>
            <person name="Inderbitzin P."/>
            <person name="Hayes R.J."/>
            <person name="Heiman D.I."/>
            <person name="Young S."/>
            <person name="Zeng Q."/>
            <person name="Engels R."/>
            <person name="Galagan J."/>
            <person name="Cuomo C.A."/>
            <person name="Dobinson K.F."/>
            <person name="Ma L.-J."/>
        </authorList>
    </citation>
    <scope>NUCLEOTIDE SEQUENCE [LARGE SCALE GENOMIC DNA]</scope>
    <source>
        <strain evidence="2">VaMs.102 / ATCC MYA-4576 / FGSC 10136</strain>
    </source>
</reference>
<dbReference type="AlphaFoldDB" id="C9S5G5"/>
<name>C9S5G5_VERA1</name>
<dbReference type="GeneID" id="9531052"/>
<sequence>MTITGTVPRASKNPHTPLAVSLAQRALALAALAAPRVSVSRTMTTGTALKGFQSLIRRQRQRWLKYRAPLRSM</sequence>
<keyword evidence="2" id="KW-1185">Reference proteome</keyword>
<evidence type="ECO:0000313" key="1">
    <source>
        <dbReference type="EMBL" id="EEY15042.1"/>
    </source>
</evidence>
<dbReference type="EMBL" id="DS985214">
    <property type="protein sequence ID" value="EEY15042.1"/>
    <property type="molecule type" value="Genomic_DNA"/>
</dbReference>
<dbReference type="KEGG" id="val:VDBG_01151"/>